<evidence type="ECO:0000256" key="1">
    <source>
        <dbReference type="ARBA" id="ARBA00023157"/>
    </source>
</evidence>
<dbReference type="AlphaFoldDB" id="A0A9N7YK43"/>
<organism evidence="4 5">
    <name type="scientific">Pleuronectes platessa</name>
    <name type="common">European plaice</name>
    <dbReference type="NCBI Taxonomy" id="8262"/>
    <lineage>
        <taxon>Eukaryota</taxon>
        <taxon>Metazoa</taxon>
        <taxon>Chordata</taxon>
        <taxon>Craniata</taxon>
        <taxon>Vertebrata</taxon>
        <taxon>Euteleostomi</taxon>
        <taxon>Actinopterygii</taxon>
        <taxon>Neopterygii</taxon>
        <taxon>Teleostei</taxon>
        <taxon>Neoteleostei</taxon>
        <taxon>Acanthomorphata</taxon>
        <taxon>Carangaria</taxon>
        <taxon>Pleuronectiformes</taxon>
        <taxon>Pleuronectoidei</taxon>
        <taxon>Pleuronectidae</taxon>
        <taxon>Pleuronectes</taxon>
    </lineage>
</organism>
<dbReference type="Proteomes" id="UP001153269">
    <property type="component" value="Unassembled WGS sequence"/>
</dbReference>
<feature type="domain" description="Sushi" evidence="3">
    <location>
        <begin position="1"/>
        <end position="35"/>
    </location>
</feature>
<dbReference type="InterPro" id="IPR000436">
    <property type="entry name" value="Sushi_SCR_CCP_dom"/>
</dbReference>
<sequence>MYLKYACNSYYRCVGHKTVVCHSDGTWSDVPSCRATYCSVDTRQYPELQPDGVKYVNDGEKVSMRCVDDWLTPYFSVVRCTDGIIRLSECCMWITTKLDGCSGTLMKRTMFTE</sequence>
<proteinExistence type="predicted"/>
<dbReference type="CDD" id="cd00033">
    <property type="entry name" value="CCP"/>
    <property type="match status" value="1"/>
</dbReference>
<evidence type="ECO:0000259" key="3">
    <source>
        <dbReference type="PROSITE" id="PS50923"/>
    </source>
</evidence>
<dbReference type="SUPFAM" id="SSF57535">
    <property type="entry name" value="Complement control module/SCR domain"/>
    <property type="match status" value="1"/>
</dbReference>
<protein>
    <recommendedName>
        <fullName evidence="3">Sushi domain-containing protein</fullName>
    </recommendedName>
</protein>
<comment type="caution">
    <text evidence="4">The sequence shown here is derived from an EMBL/GenBank/DDBJ whole genome shotgun (WGS) entry which is preliminary data.</text>
</comment>
<keyword evidence="5" id="KW-1185">Reference proteome</keyword>
<dbReference type="PROSITE" id="PS50923">
    <property type="entry name" value="SUSHI"/>
    <property type="match status" value="1"/>
</dbReference>
<evidence type="ECO:0000256" key="2">
    <source>
        <dbReference type="PROSITE-ProRule" id="PRU00302"/>
    </source>
</evidence>
<dbReference type="EMBL" id="CADEAL010000941">
    <property type="protein sequence ID" value="CAB1427099.1"/>
    <property type="molecule type" value="Genomic_DNA"/>
</dbReference>
<dbReference type="InterPro" id="IPR035976">
    <property type="entry name" value="Sushi/SCR/CCP_sf"/>
</dbReference>
<keyword evidence="1" id="KW-1015">Disulfide bond</keyword>
<keyword evidence="2" id="KW-0768">Sushi</keyword>
<dbReference type="Gene3D" id="2.10.70.10">
    <property type="entry name" value="Complement Module, domain 1"/>
    <property type="match status" value="1"/>
</dbReference>
<gene>
    <name evidence="4" type="ORF">PLEPLA_LOCUS15037</name>
</gene>
<evidence type="ECO:0000313" key="5">
    <source>
        <dbReference type="Proteomes" id="UP001153269"/>
    </source>
</evidence>
<dbReference type="Pfam" id="PF00084">
    <property type="entry name" value="Sushi"/>
    <property type="match status" value="1"/>
</dbReference>
<accession>A0A9N7YK43</accession>
<evidence type="ECO:0000313" key="4">
    <source>
        <dbReference type="EMBL" id="CAB1427099.1"/>
    </source>
</evidence>
<name>A0A9N7YK43_PLEPL</name>
<reference evidence="4" key="1">
    <citation type="submission" date="2020-03" db="EMBL/GenBank/DDBJ databases">
        <authorList>
            <person name="Weist P."/>
        </authorList>
    </citation>
    <scope>NUCLEOTIDE SEQUENCE</scope>
</reference>
<comment type="caution">
    <text evidence="2">Lacks conserved residue(s) required for the propagation of feature annotation.</text>
</comment>